<evidence type="ECO:0000313" key="1">
    <source>
        <dbReference type="EMBL" id="RDZ16225.1"/>
    </source>
</evidence>
<protein>
    <submittedName>
        <fullName evidence="1">Uncharacterized protein</fullName>
    </submittedName>
</protein>
<name>A0A3D8X6Z2_PRIMG</name>
<organism evidence="1 2">
    <name type="scientific">Priestia megaterium</name>
    <name type="common">Bacillus megaterium</name>
    <dbReference type="NCBI Taxonomy" id="1404"/>
    <lineage>
        <taxon>Bacteria</taxon>
        <taxon>Bacillati</taxon>
        <taxon>Bacillota</taxon>
        <taxon>Bacilli</taxon>
        <taxon>Bacillales</taxon>
        <taxon>Bacillaceae</taxon>
        <taxon>Priestia</taxon>
    </lineage>
</organism>
<dbReference type="Proteomes" id="UP000256519">
    <property type="component" value="Unassembled WGS sequence"/>
</dbReference>
<sequence length="95" mass="11111">MKIKNQKIVHKISNEGKLETSSPESFGWYSREDSGWHHSEYYYVDHQGKKVKKLDLEKEINLEMNVEDERSGTYYTFFVGGKDDSTAPQPKCFSQ</sequence>
<gene>
    <name evidence="1" type="ORF">C3744_06760</name>
</gene>
<comment type="caution">
    <text evidence="1">The sequence shown here is derived from an EMBL/GenBank/DDBJ whole genome shotgun (WGS) entry which is preliminary data.</text>
</comment>
<proteinExistence type="predicted"/>
<accession>A0A3D8X6Z2</accession>
<dbReference type="AlphaFoldDB" id="A0A3D8X6Z2"/>
<reference evidence="1 2" key="1">
    <citation type="journal article" date="2018" name="Appl. Environ. Microbiol.">
        <title>Antimicrobial susceptibility testing and tentative epidemiological cut-off values of five Bacillus species relevant for use as animal feed additives or for plant protection.</title>
        <authorList>
            <person name="Agerso Y."/>
            <person name="Stuer-Lauridsen B."/>
            <person name="Bjerre K."/>
            <person name="Jensen M.G."/>
            <person name="Johansen E."/>
            <person name="Bennedsen M."/>
            <person name="Brockmann E."/>
            <person name="Nielsen B."/>
        </authorList>
    </citation>
    <scope>NUCLEOTIDE SEQUENCE [LARGE SCALE GENOMIC DNA]</scope>
    <source>
        <strain evidence="1 2">CHCC20162</strain>
    </source>
</reference>
<dbReference type="EMBL" id="PQWM01000007">
    <property type="protein sequence ID" value="RDZ16225.1"/>
    <property type="molecule type" value="Genomic_DNA"/>
</dbReference>
<evidence type="ECO:0000313" key="2">
    <source>
        <dbReference type="Proteomes" id="UP000256519"/>
    </source>
</evidence>